<evidence type="ECO:0000313" key="4">
    <source>
        <dbReference type="Proteomes" id="UP000078561"/>
    </source>
</evidence>
<sequence>MTIPDYYGILEVPVTATQEDIRQAYKKQALLHHPDRLASTATQVEREEATKRFQQIADALYILGNEQRRKDYDASRQRQGAFSTQTDPHTSSTQAHHVFGNVFEDLLQPEVDRPGHTWRILGAGAGAVLGFIVGNVGGAAVGALAGKTLGQIRDHKGVSVYTAFQRLNLDQRRDILTTLLTRFLMSGSAGVMK</sequence>
<dbReference type="PANTHER" id="PTHR43948:SF21">
    <property type="entry name" value="DNAJ DOMAIN-CONTAINING PROTEIN"/>
    <property type="match status" value="1"/>
</dbReference>
<feature type="compositionally biased region" description="Polar residues" evidence="1">
    <location>
        <begin position="77"/>
        <end position="93"/>
    </location>
</feature>
<dbReference type="GO" id="GO:0005737">
    <property type="term" value="C:cytoplasm"/>
    <property type="evidence" value="ECO:0007669"/>
    <property type="project" value="TreeGrafter"/>
</dbReference>
<proteinExistence type="predicted"/>
<dbReference type="STRING" id="4829.A0A163JCV7"/>
<dbReference type="Proteomes" id="UP000078561">
    <property type="component" value="Unassembled WGS sequence"/>
</dbReference>
<dbReference type="GO" id="GO:0051087">
    <property type="term" value="F:protein-folding chaperone binding"/>
    <property type="evidence" value="ECO:0007669"/>
    <property type="project" value="TreeGrafter"/>
</dbReference>
<dbReference type="GO" id="GO:0005634">
    <property type="term" value="C:nucleus"/>
    <property type="evidence" value="ECO:0007669"/>
    <property type="project" value="TreeGrafter"/>
</dbReference>
<protein>
    <recommendedName>
        <fullName evidence="2">J domain-containing protein</fullName>
    </recommendedName>
</protein>
<dbReference type="PANTHER" id="PTHR43948">
    <property type="entry name" value="DNAJ HOMOLOG SUBFAMILY B"/>
    <property type="match status" value="1"/>
</dbReference>
<dbReference type="SMART" id="SM00271">
    <property type="entry name" value="DnaJ"/>
    <property type="match status" value="1"/>
</dbReference>
<dbReference type="OMA" id="SVYTAFQ"/>
<organism evidence="3">
    <name type="scientific">Absidia glauca</name>
    <name type="common">Pin mould</name>
    <dbReference type="NCBI Taxonomy" id="4829"/>
    <lineage>
        <taxon>Eukaryota</taxon>
        <taxon>Fungi</taxon>
        <taxon>Fungi incertae sedis</taxon>
        <taxon>Mucoromycota</taxon>
        <taxon>Mucoromycotina</taxon>
        <taxon>Mucoromycetes</taxon>
        <taxon>Mucorales</taxon>
        <taxon>Cunninghamellaceae</taxon>
        <taxon>Absidia</taxon>
    </lineage>
</organism>
<evidence type="ECO:0000313" key="3">
    <source>
        <dbReference type="EMBL" id="SAM00575.1"/>
    </source>
</evidence>
<dbReference type="FunCoup" id="A0A163JCV7">
    <property type="interactions" value="277"/>
</dbReference>
<reference evidence="3" key="1">
    <citation type="submission" date="2016-04" db="EMBL/GenBank/DDBJ databases">
        <authorList>
            <person name="Evans L.H."/>
            <person name="Alamgir A."/>
            <person name="Owens N."/>
            <person name="Weber N.D."/>
            <person name="Virtaneva K."/>
            <person name="Barbian K."/>
            <person name="Babar A."/>
            <person name="Rosenke K."/>
        </authorList>
    </citation>
    <scope>NUCLEOTIDE SEQUENCE [LARGE SCALE GENOMIC DNA]</scope>
    <source>
        <strain evidence="3">CBS 101.48</strain>
    </source>
</reference>
<dbReference type="InterPro" id="IPR001623">
    <property type="entry name" value="DnaJ_domain"/>
</dbReference>
<dbReference type="GO" id="GO:0044183">
    <property type="term" value="F:protein folding chaperone"/>
    <property type="evidence" value="ECO:0007669"/>
    <property type="project" value="TreeGrafter"/>
</dbReference>
<gene>
    <name evidence="3" type="primary">ABSGL_06283.1 scaffold 8040</name>
</gene>
<dbReference type="GO" id="GO:0051082">
    <property type="term" value="F:unfolded protein binding"/>
    <property type="evidence" value="ECO:0007669"/>
    <property type="project" value="TreeGrafter"/>
</dbReference>
<dbReference type="CDD" id="cd06257">
    <property type="entry name" value="DnaJ"/>
    <property type="match status" value="1"/>
</dbReference>
<dbReference type="InParanoid" id="A0A163JCV7"/>
<accession>A0A163JCV7</accession>
<dbReference type="Pfam" id="PF00226">
    <property type="entry name" value="DnaJ"/>
    <property type="match status" value="1"/>
</dbReference>
<dbReference type="OrthoDB" id="442087at2759"/>
<dbReference type="PROSITE" id="PS50076">
    <property type="entry name" value="DNAJ_2"/>
    <property type="match status" value="1"/>
</dbReference>
<dbReference type="Gene3D" id="1.10.287.110">
    <property type="entry name" value="DnaJ domain"/>
    <property type="match status" value="1"/>
</dbReference>
<feature type="domain" description="J" evidence="2">
    <location>
        <begin position="5"/>
        <end position="76"/>
    </location>
</feature>
<dbReference type="EMBL" id="LT553293">
    <property type="protein sequence ID" value="SAM00575.1"/>
    <property type="molecule type" value="Genomic_DNA"/>
</dbReference>
<name>A0A163JCV7_ABSGL</name>
<keyword evidence="4" id="KW-1185">Reference proteome</keyword>
<evidence type="ECO:0000259" key="2">
    <source>
        <dbReference type="PROSITE" id="PS50076"/>
    </source>
</evidence>
<evidence type="ECO:0000256" key="1">
    <source>
        <dbReference type="SAM" id="MobiDB-lite"/>
    </source>
</evidence>
<dbReference type="PRINTS" id="PR00625">
    <property type="entry name" value="JDOMAIN"/>
</dbReference>
<dbReference type="AlphaFoldDB" id="A0A163JCV7"/>
<dbReference type="SUPFAM" id="SSF46565">
    <property type="entry name" value="Chaperone J-domain"/>
    <property type="match status" value="1"/>
</dbReference>
<feature type="region of interest" description="Disordered" evidence="1">
    <location>
        <begin position="72"/>
        <end position="93"/>
    </location>
</feature>
<dbReference type="InterPro" id="IPR036869">
    <property type="entry name" value="J_dom_sf"/>
</dbReference>